<dbReference type="Proteomes" id="UP000004030">
    <property type="component" value="Unassembled WGS sequence"/>
</dbReference>
<organism evidence="15 16">
    <name type="scientific">Novosphingobium pentaromativorans US6-1</name>
    <dbReference type="NCBI Taxonomy" id="1088721"/>
    <lineage>
        <taxon>Bacteria</taxon>
        <taxon>Pseudomonadati</taxon>
        <taxon>Pseudomonadota</taxon>
        <taxon>Alphaproteobacteria</taxon>
        <taxon>Sphingomonadales</taxon>
        <taxon>Sphingomonadaceae</taxon>
        <taxon>Novosphingobium</taxon>
    </lineage>
</organism>
<reference evidence="15 16" key="1">
    <citation type="journal article" date="2012" name="J. Bacteriol.">
        <title>Genome sequence of benzo(a)pyrene-degrading bacterium Novosphingobium pentaromativorans US6-1.</title>
        <authorList>
            <person name="Luo Y.R."/>
            <person name="Kang S.G."/>
            <person name="Kim S.J."/>
            <person name="Kim M.R."/>
            <person name="Li N."/>
            <person name="Lee J.H."/>
            <person name="Kwon K.K."/>
        </authorList>
    </citation>
    <scope>NUCLEOTIDE SEQUENCE [LARGE SCALE GENOMIC DNA]</scope>
    <source>
        <strain evidence="15 16">US6-1</strain>
    </source>
</reference>
<feature type="domain" description="TonB-dependent receptor-like beta-barrel" evidence="13">
    <location>
        <begin position="259"/>
        <end position="753"/>
    </location>
</feature>
<gene>
    <name evidence="15" type="ORF">NSU_3451</name>
</gene>
<dbReference type="GO" id="GO:0006826">
    <property type="term" value="P:iron ion transport"/>
    <property type="evidence" value="ECO:0007669"/>
    <property type="project" value="UniProtKB-KW"/>
</dbReference>
<evidence type="ECO:0000256" key="9">
    <source>
        <dbReference type="ARBA" id="ARBA00023136"/>
    </source>
</evidence>
<evidence type="ECO:0008006" key="17">
    <source>
        <dbReference type="Google" id="ProtNLM"/>
    </source>
</evidence>
<evidence type="ECO:0000256" key="4">
    <source>
        <dbReference type="ARBA" id="ARBA00022496"/>
    </source>
</evidence>
<keyword evidence="4" id="KW-0410">Iron transport</keyword>
<comment type="caution">
    <text evidence="15">The sequence shown here is derived from an EMBL/GenBank/DDBJ whole genome shotgun (WGS) entry which is preliminary data.</text>
</comment>
<dbReference type="SUPFAM" id="SSF56935">
    <property type="entry name" value="Porins"/>
    <property type="match status" value="1"/>
</dbReference>
<accession>G6EGM1</accession>
<sequence length="794" mass="84973">MAALALSSQAAYAQEAQDDSAEQAAASILQPEIIVTARRKAEDIQKVPISVTALGSDQLRAAGITKVSEIAAVVPGLNLFFVGSETNAVYSIRAMSRGSLGFQQPAVTTYVNDVPTTIFGAALPTYDLGNLQVLKGPQGTLFGRNSEAGAILTNTRQPTYDYNGYADLQVGDYSWMKAEGALNIPVIEDKLAIRVAGVVNRRDGYQKNLSFPGRDFANLDSNAFRVSVLAEPFEGLKNVFVYENFSAATNGIAAQLLTYDPNSMGLPNNFAGTPFAFVIPLTQQAYEDQLANGPRTGTAPFPLSTRDKRETISNTTSLDIGSVTIKNIFGYQKNYVEAYVNQAGYAFPLIPGYRFVDYRQVTEELQLSGKAFNDALTYIVGGFYLDFRPSGTAYELVAPPGTYDFTVPSLASPGPPPVFAPLGSGNYYRDKSKSAYSQINLAFGAITPALEGLSIDAGLRYSKDDHSLCSIGGQLPQTAASEDTCLQDPARKASSSEDFWSYTLGVNYQVTPEILFYGVTRRGYRSGGLNAPILGGTLAAAGAQSFSPETVTDYEVGLKSRFALGTVPVTFNLALFQADYKDLQYAVNTNGINQVLAATGGVDGDFNPGNNPTALYFANVGDGRVKGLEAALSVRPVPSLQLSGGMSVLDFAVNKNTFVPPVNFPAFLTPGIKSFEATVFYGAPKFSYNASVAYTLPLPSEVGDVVMRAKVNGSGKINYDAITVPARAVLDLRLDWNSVLGSDVDLSAFVTNVTDKLYVAAPNLGSPGAFAFTSGTYNEPRIFGFEARWHFGPQ</sequence>
<dbReference type="eggNOG" id="COG4774">
    <property type="taxonomic scope" value="Bacteria"/>
</dbReference>
<dbReference type="InterPro" id="IPR036942">
    <property type="entry name" value="Beta-barrel_TonB_sf"/>
</dbReference>
<evidence type="ECO:0000256" key="2">
    <source>
        <dbReference type="ARBA" id="ARBA00022448"/>
    </source>
</evidence>
<evidence type="ECO:0000313" key="16">
    <source>
        <dbReference type="Proteomes" id="UP000004030"/>
    </source>
</evidence>
<dbReference type="Gene3D" id="2.40.170.20">
    <property type="entry name" value="TonB-dependent receptor, beta-barrel domain"/>
    <property type="match status" value="1"/>
</dbReference>
<name>G6EGM1_9SPHN</name>
<keyword evidence="3 11" id="KW-1134">Transmembrane beta strand</keyword>
<evidence type="ECO:0000256" key="12">
    <source>
        <dbReference type="RuleBase" id="RU003357"/>
    </source>
</evidence>
<keyword evidence="5 11" id="KW-0812">Transmembrane</keyword>
<dbReference type="GO" id="GO:0009279">
    <property type="term" value="C:cell outer membrane"/>
    <property type="evidence" value="ECO:0007669"/>
    <property type="project" value="UniProtKB-SubCell"/>
</dbReference>
<evidence type="ECO:0000256" key="10">
    <source>
        <dbReference type="ARBA" id="ARBA00023237"/>
    </source>
</evidence>
<dbReference type="Pfam" id="PF07715">
    <property type="entry name" value="Plug"/>
    <property type="match status" value="1"/>
</dbReference>
<evidence type="ECO:0000256" key="3">
    <source>
        <dbReference type="ARBA" id="ARBA00022452"/>
    </source>
</evidence>
<dbReference type="InterPro" id="IPR000531">
    <property type="entry name" value="Beta-barrel_TonB"/>
</dbReference>
<evidence type="ECO:0000256" key="8">
    <source>
        <dbReference type="ARBA" id="ARBA00023077"/>
    </source>
</evidence>
<dbReference type="InterPro" id="IPR039426">
    <property type="entry name" value="TonB-dep_rcpt-like"/>
</dbReference>
<evidence type="ECO:0000256" key="11">
    <source>
        <dbReference type="PROSITE-ProRule" id="PRU01360"/>
    </source>
</evidence>
<keyword evidence="8 12" id="KW-0798">TonB box</keyword>
<dbReference type="PANTHER" id="PTHR32552">
    <property type="entry name" value="FERRICHROME IRON RECEPTOR-RELATED"/>
    <property type="match status" value="1"/>
</dbReference>
<keyword evidence="2 11" id="KW-0813">Transport</keyword>
<dbReference type="PATRIC" id="fig|1088721.3.peg.3405"/>
<evidence type="ECO:0000313" key="15">
    <source>
        <dbReference type="EMBL" id="EHJ59568.1"/>
    </source>
</evidence>
<protein>
    <recommendedName>
        <fullName evidence="17">TonB-dependent receptor</fullName>
    </recommendedName>
</protein>
<proteinExistence type="inferred from homology"/>
<dbReference type="EMBL" id="AGFM01000055">
    <property type="protein sequence ID" value="EHJ59568.1"/>
    <property type="molecule type" value="Genomic_DNA"/>
</dbReference>
<feature type="domain" description="TonB-dependent receptor plug" evidence="14">
    <location>
        <begin position="44"/>
        <end position="149"/>
    </location>
</feature>
<dbReference type="PANTHER" id="PTHR32552:SF81">
    <property type="entry name" value="TONB-DEPENDENT OUTER MEMBRANE RECEPTOR"/>
    <property type="match status" value="1"/>
</dbReference>
<evidence type="ECO:0000259" key="13">
    <source>
        <dbReference type="Pfam" id="PF00593"/>
    </source>
</evidence>
<keyword evidence="9 11" id="KW-0472">Membrane</keyword>
<keyword evidence="7" id="KW-0406">Ion transport</keyword>
<evidence type="ECO:0000256" key="1">
    <source>
        <dbReference type="ARBA" id="ARBA00004571"/>
    </source>
</evidence>
<evidence type="ECO:0000259" key="14">
    <source>
        <dbReference type="Pfam" id="PF07715"/>
    </source>
</evidence>
<keyword evidence="16" id="KW-1185">Reference proteome</keyword>
<dbReference type="AlphaFoldDB" id="G6EGM1"/>
<evidence type="ECO:0000256" key="7">
    <source>
        <dbReference type="ARBA" id="ARBA00023065"/>
    </source>
</evidence>
<evidence type="ECO:0000256" key="5">
    <source>
        <dbReference type="ARBA" id="ARBA00022692"/>
    </source>
</evidence>
<keyword evidence="10 11" id="KW-0998">Cell outer membrane</keyword>
<dbReference type="InterPro" id="IPR012910">
    <property type="entry name" value="Plug_dom"/>
</dbReference>
<keyword evidence="6" id="KW-0408">Iron</keyword>
<comment type="similarity">
    <text evidence="11 12">Belongs to the TonB-dependent receptor family.</text>
</comment>
<evidence type="ECO:0000256" key="6">
    <source>
        <dbReference type="ARBA" id="ARBA00023004"/>
    </source>
</evidence>
<comment type="subcellular location">
    <subcellularLocation>
        <location evidence="1 11">Cell outer membrane</location>
        <topology evidence="1 11">Multi-pass membrane protein</topology>
    </subcellularLocation>
</comment>
<dbReference type="Pfam" id="PF00593">
    <property type="entry name" value="TonB_dep_Rec_b-barrel"/>
    <property type="match status" value="1"/>
</dbReference>
<dbReference type="PROSITE" id="PS52016">
    <property type="entry name" value="TONB_DEPENDENT_REC_3"/>
    <property type="match status" value="1"/>
</dbReference>